<dbReference type="NCBIfam" id="TIGR03605">
    <property type="entry name" value="antibiot_sagB"/>
    <property type="match status" value="1"/>
</dbReference>
<name>A0A9D0YN87_AQUAO</name>
<accession>A0A9D0YN87</accession>
<evidence type="ECO:0000313" key="3">
    <source>
        <dbReference type="Proteomes" id="UP000606463"/>
    </source>
</evidence>
<feature type="domain" description="Nitroreductase" evidence="1">
    <location>
        <begin position="320"/>
        <end position="501"/>
    </location>
</feature>
<evidence type="ECO:0000313" key="2">
    <source>
        <dbReference type="EMBL" id="HIP97881.1"/>
    </source>
</evidence>
<dbReference type="EMBL" id="DQVE01000007">
    <property type="protein sequence ID" value="HIP97881.1"/>
    <property type="molecule type" value="Genomic_DNA"/>
</dbReference>
<dbReference type="AlphaFoldDB" id="A0A9D0YN87"/>
<protein>
    <submittedName>
        <fullName evidence="2">SagB/ThcOx family dehydrogenase</fullName>
    </submittedName>
</protein>
<dbReference type="PANTHER" id="PTHR42741:SF3">
    <property type="entry name" value="NITROREDUCTASE FAMILY PROTEIN"/>
    <property type="match status" value="1"/>
</dbReference>
<gene>
    <name evidence="2" type="ORF">EYH37_00725</name>
</gene>
<sequence length="550" mass="63502">MASKVLDYHRRTKHYPWRYAQSLGYLDWDTQPNPFRFWEGAEIIKLPFSEAPNIPTLGLYDTKLPKEREFSLETVSLFLELALGISAWKTAGGNTWAVRMNPSSGNLHPTECYLVIPNVAGLKGVYHYNPYLHALEKIRDIPSKLAERIKNHFKTEGFLVILTSIPWRESWKYGERALRYCLLDTGHAIGGLRFSANIQGWRVKWLSVPSDGELKSILGLDKAPFPHGEEEYPELALFVFPRKVGNVPRDLPTEVVNEFKRLPFKVKPNVLSPERVLWEVVYSTFEESEKPRTPEEVFTYPGRPLRNFVEYRLKSAVSVIRNRRSGHIYNPEGFIDKNTFLQILDRTLPRKDYSPFDVEISPTYISLVLFVHRVRGLERGIYTFIRNNRHLDLFKEKFKRNFLWKKVEENLYLLAEGDTTQLAGYLSCNQPIAENGAFAVAMVSEFKNVLENQPWKYKNIHWEAGLIGQVLYLEATALGLKGTGIGCFYDDLTAEVLGLAKIKKGNNLLWEPEVESDETLQVVYHFTVGKAWEDPRIRTLPPYAHLKFKS</sequence>
<dbReference type="Proteomes" id="UP000606463">
    <property type="component" value="Unassembled WGS sequence"/>
</dbReference>
<proteinExistence type="predicted"/>
<dbReference type="CDD" id="cd02142">
    <property type="entry name" value="McbC_SagB-like_oxidoreductase"/>
    <property type="match status" value="2"/>
</dbReference>
<dbReference type="SUPFAM" id="SSF55469">
    <property type="entry name" value="FMN-dependent nitroreductase-like"/>
    <property type="match status" value="2"/>
</dbReference>
<evidence type="ECO:0000259" key="1">
    <source>
        <dbReference type="Pfam" id="PF00881"/>
    </source>
</evidence>
<dbReference type="GO" id="GO:0016491">
    <property type="term" value="F:oxidoreductase activity"/>
    <property type="evidence" value="ECO:0007669"/>
    <property type="project" value="InterPro"/>
</dbReference>
<dbReference type="PANTHER" id="PTHR42741">
    <property type="entry name" value="NITROREDUCTASE FAMILY PROTEIN"/>
    <property type="match status" value="1"/>
</dbReference>
<reference evidence="2" key="1">
    <citation type="journal article" date="2020" name="ISME J.">
        <title>Gammaproteobacteria mediating utilization of methyl-, sulfur- and petroleum organic compounds in deep ocean hydrothermal plumes.</title>
        <authorList>
            <person name="Zhou Z."/>
            <person name="Liu Y."/>
            <person name="Pan J."/>
            <person name="Cron B.R."/>
            <person name="Toner B.M."/>
            <person name="Anantharaman K."/>
            <person name="Breier J.A."/>
            <person name="Dick G.J."/>
            <person name="Li M."/>
        </authorList>
    </citation>
    <scope>NUCLEOTIDE SEQUENCE</scope>
    <source>
        <strain evidence="2">SZUA-1501</strain>
    </source>
</reference>
<dbReference type="Gene3D" id="3.40.109.10">
    <property type="entry name" value="NADH Oxidase"/>
    <property type="match status" value="2"/>
</dbReference>
<comment type="caution">
    <text evidence="2">The sequence shown here is derived from an EMBL/GenBank/DDBJ whole genome shotgun (WGS) entry which is preliminary data.</text>
</comment>
<dbReference type="InterPro" id="IPR020051">
    <property type="entry name" value="SagB-type_dehydrogenase"/>
</dbReference>
<feature type="domain" description="Nitroreductase" evidence="1">
    <location>
        <begin position="73"/>
        <end position="222"/>
    </location>
</feature>
<dbReference type="InterPro" id="IPR029479">
    <property type="entry name" value="Nitroreductase"/>
</dbReference>
<dbReference type="Pfam" id="PF00881">
    <property type="entry name" value="Nitroreductase"/>
    <property type="match status" value="2"/>
</dbReference>
<dbReference type="InterPro" id="IPR000415">
    <property type="entry name" value="Nitroreductase-like"/>
</dbReference>
<organism evidence="2 3">
    <name type="scientific">Aquifex aeolicus</name>
    <dbReference type="NCBI Taxonomy" id="63363"/>
    <lineage>
        <taxon>Bacteria</taxon>
        <taxon>Pseudomonadati</taxon>
        <taxon>Aquificota</taxon>
        <taxon>Aquificia</taxon>
        <taxon>Aquificales</taxon>
        <taxon>Aquificaceae</taxon>
        <taxon>Aquifex</taxon>
    </lineage>
</organism>